<evidence type="ECO:0008006" key="3">
    <source>
        <dbReference type="Google" id="ProtNLM"/>
    </source>
</evidence>
<sequence length="149" mass="16019">MNEEELRQIAANVRLVIERLGPLSGMDFGLDRESVEWVEGFIERRRTPDAEQVDGLVSTLGSYLGACVIAATGGSWHKSDDHGWGVLLPNGGTAFPFAKVRKQLRDGVAEGESIAGFYRVVVDFIATGKMQEASRATADPAPRATAAGE</sequence>
<organism evidence="1 2">
    <name type="scientific">Nonomuraea jiangxiensis</name>
    <dbReference type="NCBI Taxonomy" id="633440"/>
    <lineage>
        <taxon>Bacteria</taxon>
        <taxon>Bacillati</taxon>
        <taxon>Actinomycetota</taxon>
        <taxon>Actinomycetes</taxon>
        <taxon>Streptosporangiales</taxon>
        <taxon>Streptosporangiaceae</taxon>
        <taxon>Nonomuraea</taxon>
    </lineage>
</organism>
<dbReference type="STRING" id="633440.SAMN05421869_11774"/>
<dbReference type="EMBL" id="FNDJ01000017">
    <property type="protein sequence ID" value="SDK61276.1"/>
    <property type="molecule type" value="Genomic_DNA"/>
</dbReference>
<gene>
    <name evidence="1" type="ORF">SAMN05421869_11774</name>
</gene>
<accession>A0A1G9DBJ9</accession>
<evidence type="ECO:0000313" key="2">
    <source>
        <dbReference type="Proteomes" id="UP000199202"/>
    </source>
</evidence>
<dbReference type="Proteomes" id="UP000199202">
    <property type="component" value="Unassembled WGS sequence"/>
</dbReference>
<keyword evidence="2" id="KW-1185">Reference proteome</keyword>
<evidence type="ECO:0000313" key="1">
    <source>
        <dbReference type="EMBL" id="SDK61276.1"/>
    </source>
</evidence>
<name>A0A1G9DBJ9_9ACTN</name>
<dbReference type="AlphaFoldDB" id="A0A1G9DBJ9"/>
<proteinExistence type="predicted"/>
<reference evidence="1 2" key="1">
    <citation type="submission" date="2016-10" db="EMBL/GenBank/DDBJ databases">
        <authorList>
            <person name="de Groot N.N."/>
        </authorList>
    </citation>
    <scope>NUCLEOTIDE SEQUENCE [LARGE SCALE GENOMIC DNA]</scope>
    <source>
        <strain evidence="1 2">CGMCC 4.6533</strain>
    </source>
</reference>
<protein>
    <recommendedName>
        <fullName evidence="3">DUF3806 domain-containing protein</fullName>
    </recommendedName>
</protein>
<dbReference type="RefSeq" id="WP_090940674.1">
    <property type="nucleotide sequence ID" value="NZ_FNDJ01000017.1"/>
</dbReference>
<dbReference type="OrthoDB" id="7933343at2"/>